<evidence type="ECO:0000256" key="4">
    <source>
        <dbReference type="ARBA" id="ARBA00022691"/>
    </source>
</evidence>
<dbReference type="Gene3D" id="3.40.50.150">
    <property type="entry name" value="Vaccinia Virus protein VP39"/>
    <property type="match status" value="1"/>
</dbReference>
<keyword evidence="1 6" id="KW-0489">Methyltransferase</keyword>
<comment type="catalytic activity">
    <reaction evidence="6">
        <text>a 2-methoxy-6-(all-trans-polyprenyl)benzene-1,4-diol + S-adenosyl-L-methionine = a 5-methoxy-2-methyl-3-(all-trans-polyprenyl)benzene-1,4-diol + S-adenosyl-L-homocysteine + H(+)</text>
        <dbReference type="Rhea" id="RHEA:28286"/>
        <dbReference type="Rhea" id="RHEA-COMP:10858"/>
        <dbReference type="Rhea" id="RHEA-COMP:10859"/>
        <dbReference type="ChEBI" id="CHEBI:15378"/>
        <dbReference type="ChEBI" id="CHEBI:57856"/>
        <dbReference type="ChEBI" id="CHEBI:59789"/>
        <dbReference type="ChEBI" id="CHEBI:84166"/>
        <dbReference type="ChEBI" id="CHEBI:84167"/>
        <dbReference type="EC" id="2.1.1.201"/>
    </reaction>
</comment>
<name>A0AAW1L511_POPJA</name>
<keyword evidence="6" id="KW-0999">Mitochondrion inner membrane</keyword>
<dbReference type="AlphaFoldDB" id="A0AAW1L511"/>
<dbReference type="InterPro" id="IPR023576">
    <property type="entry name" value="UbiE/COQ5_MeTrFase_CS"/>
</dbReference>
<evidence type="ECO:0000313" key="7">
    <source>
        <dbReference type="EMBL" id="KAK9727927.1"/>
    </source>
</evidence>
<dbReference type="PANTHER" id="PTHR43591">
    <property type="entry name" value="METHYLTRANSFERASE"/>
    <property type="match status" value="1"/>
</dbReference>
<keyword evidence="8" id="KW-1185">Reference proteome</keyword>
<accession>A0AAW1L511</accession>
<feature type="binding site" evidence="6">
    <location>
        <position position="109"/>
    </location>
    <ligand>
        <name>S-adenosyl-L-methionine</name>
        <dbReference type="ChEBI" id="CHEBI:59789"/>
    </ligand>
</feature>
<protein>
    <recommendedName>
        <fullName evidence="6">2-methoxy-6-polyprenyl-1,4-benzoquinol methylase, mitochondrial</fullName>
        <ecNumber evidence="6">2.1.1.201</ecNumber>
    </recommendedName>
    <alternativeName>
        <fullName evidence="6">Ubiquinone biosynthesis methyltransferase COQ5</fullName>
    </alternativeName>
</protein>
<dbReference type="SUPFAM" id="SSF53335">
    <property type="entry name" value="S-adenosyl-L-methionine-dependent methyltransferases"/>
    <property type="match status" value="1"/>
</dbReference>
<evidence type="ECO:0000256" key="5">
    <source>
        <dbReference type="ARBA" id="ARBA00046387"/>
    </source>
</evidence>
<evidence type="ECO:0000256" key="3">
    <source>
        <dbReference type="ARBA" id="ARBA00022688"/>
    </source>
</evidence>
<comment type="caution">
    <text evidence="6">Lacks conserved residue(s) required for the propagation of feature annotation.</text>
</comment>
<keyword evidence="2 6" id="KW-0808">Transferase</keyword>
<evidence type="ECO:0000256" key="2">
    <source>
        <dbReference type="ARBA" id="ARBA00022679"/>
    </source>
</evidence>
<dbReference type="HAMAP" id="MF_01813">
    <property type="entry name" value="MenG_UbiE_methyltr"/>
    <property type="match status" value="1"/>
</dbReference>
<dbReference type="FunFam" id="3.40.50.150:FF:000064">
    <property type="entry name" value="2-methoxy-6-polyprenyl-1,4-benzoquinol methylase, mitochondrial"/>
    <property type="match status" value="1"/>
</dbReference>
<dbReference type="Pfam" id="PF01209">
    <property type="entry name" value="Ubie_methyltran"/>
    <property type="match status" value="1"/>
</dbReference>
<dbReference type="InterPro" id="IPR004033">
    <property type="entry name" value="UbiE/COQ5_MeTrFase"/>
</dbReference>
<dbReference type="NCBIfam" id="TIGR01934">
    <property type="entry name" value="MenG_MenH_UbiE"/>
    <property type="match status" value="1"/>
</dbReference>
<dbReference type="GO" id="GO:0008425">
    <property type="term" value="F:2-methoxy-6-polyprenyl-1,4-benzoquinol methyltransferase activity"/>
    <property type="evidence" value="ECO:0007669"/>
    <property type="project" value="UniProtKB-UniRule"/>
</dbReference>
<dbReference type="PROSITE" id="PS51608">
    <property type="entry name" value="SAM_MT_UBIE"/>
    <property type="match status" value="1"/>
</dbReference>
<dbReference type="EMBL" id="JASPKY010000174">
    <property type="protein sequence ID" value="KAK9727927.1"/>
    <property type="molecule type" value="Genomic_DNA"/>
</dbReference>
<dbReference type="InterPro" id="IPR029063">
    <property type="entry name" value="SAM-dependent_MTases_sf"/>
</dbReference>
<comment type="subunit">
    <text evidence="5">Component of a multi-subunit COQ enzyme complex, composed of at least COQ3, COQ4, COQ5, COQ6, COQ7 and COQ9. Interacts with PYURF; the interaction is direct, stabilizes COQ5 protein and associates PYURF with COQ enzyme complex.</text>
</comment>
<reference evidence="7 8" key="1">
    <citation type="journal article" date="2024" name="BMC Genomics">
        <title>De novo assembly and annotation of Popillia japonica's genome with initial clues to its potential as an invasive pest.</title>
        <authorList>
            <person name="Cucini C."/>
            <person name="Boschi S."/>
            <person name="Funari R."/>
            <person name="Cardaioli E."/>
            <person name="Iannotti N."/>
            <person name="Marturano G."/>
            <person name="Paoli F."/>
            <person name="Bruttini M."/>
            <person name="Carapelli A."/>
            <person name="Frati F."/>
            <person name="Nardi F."/>
        </authorList>
    </citation>
    <scope>NUCLEOTIDE SEQUENCE [LARGE SCALE GENOMIC DNA]</scope>
    <source>
        <strain evidence="7">DMR45628</strain>
    </source>
</reference>
<proteinExistence type="inferred from homology"/>
<evidence type="ECO:0000256" key="1">
    <source>
        <dbReference type="ARBA" id="ARBA00022603"/>
    </source>
</evidence>
<dbReference type="EC" id="2.1.1.201" evidence="6"/>
<dbReference type="GO" id="GO:0032259">
    <property type="term" value="P:methylation"/>
    <property type="evidence" value="ECO:0007669"/>
    <property type="project" value="UniProtKB-KW"/>
</dbReference>
<keyword evidence="4 6" id="KW-0949">S-adenosyl-L-methionine</keyword>
<dbReference type="GO" id="GO:0031314">
    <property type="term" value="C:extrinsic component of mitochondrial inner membrane"/>
    <property type="evidence" value="ECO:0007669"/>
    <property type="project" value="UniProtKB-UniRule"/>
</dbReference>
<evidence type="ECO:0000313" key="8">
    <source>
        <dbReference type="Proteomes" id="UP001458880"/>
    </source>
</evidence>
<dbReference type="CDD" id="cd02440">
    <property type="entry name" value="AdoMet_MTases"/>
    <property type="match status" value="1"/>
</dbReference>
<feature type="binding site" evidence="6">
    <location>
        <begin position="138"/>
        <end position="139"/>
    </location>
    <ligand>
        <name>S-adenosyl-L-methionine</name>
        <dbReference type="ChEBI" id="CHEBI:59789"/>
    </ligand>
</feature>
<comment type="similarity">
    <text evidence="6">Belongs to the class I-like SAM-binding methyltransferase superfamily. MenG/UbiE family.</text>
</comment>
<dbReference type="PANTHER" id="PTHR43591:SF24">
    <property type="entry name" value="2-METHOXY-6-POLYPRENYL-1,4-BENZOQUINOL METHYLASE, MITOCHONDRIAL"/>
    <property type="match status" value="1"/>
</dbReference>
<keyword evidence="6" id="KW-0472">Membrane</keyword>
<dbReference type="PROSITE" id="PS01184">
    <property type="entry name" value="UBIE_2"/>
    <property type="match status" value="1"/>
</dbReference>
<comment type="pathway">
    <text evidence="6">Cofactor biosynthesis; ubiquinone biosynthesis.</text>
</comment>
<keyword evidence="6" id="KW-0496">Mitochondrion</keyword>
<comment type="caution">
    <text evidence="7">The sequence shown here is derived from an EMBL/GenBank/DDBJ whole genome shotgun (WGS) entry which is preliminary data.</text>
</comment>
<comment type="subcellular location">
    <subcellularLocation>
        <location evidence="6">Mitochondrion inner membrane</location>
        <topology evidence="6">Peripheral membrane protein</topology>
        <orientation evidence="6">Matrix side</orientation>
    </subcellularLocation>
</comment>
<evidence type="ECO:0000256" key="6">
    <source>
        <dbReference type="HAMAP-Rule" id="MF_03191"/>
    </source>
</evidence>
<organism evidence="7 8">
    <name type="scientific">Popillia japonica</name>
    <name type="common">Japanese beetle</name>
    <dbReference type="NCBI Taxonomy" id="7064"/>
    <lineage>
        <taxon>Eukaryota</taxon>
        <taxon>Metazoa</taxon>
        <taxon>Ecdysozoa</taxon>
        <taxon>Arthropoda</taxon>
        <taxon>Hexapoda</taxon>
        <taxon>Insecta</taxon>
        <taxon>Pterygota</taxon>
        <taxon>Neoptera</taxon>
        <taxon>Endopterygota</taxon>
        <taxon>Coleoptera</taxon>
        <taxon>Polyphaga</taxon>
        <taxon>Scarabaeiformia</taxon>
        <taxon>Scarabaeidae</taxon>
        <taxon>Rutelinae</taxon>
        <taxon>Popillia</taxon>
    </lineage>
</organism>
<comment type="function">
    <text evidence="6">Methyltransferase required for the conversion of 2-polyprenyl-6-methoxy-1,4-benzoquinol (DDMQH2) to 2-polyprenyl-3-methyl-6-methoxy-1,4-benzoquinol (DMQH2).</text>
</comment>
<sequence>MLDGLFCSVIDTPSTEQTYYYGVQRVTPEEKTEKVYQLFDDIADKYECMNDILTMGIVRLWRNKFITTLSPTDNTKVLDVAGGNGDIAFRFLNYVQCAALKDCHVTVCDINKNMLDVGISRFQKLNYDKELISWEIGDAENLHFPDNSFDAYTIGFGCRNVTYVDKVLQEAYRVLKPGGRFLCLELTHLENDLLQWFYDLYSDEVMPVVGYLITGQWQHSIYLVQSIRNFPRQEAFKTMIENAGFRQVTYENLTKGIASIHSGFKF</sequence>
<gene>
    <name evidence="6" type="primary">coq5</name>
    <name evidence="7" type="ORF">QE152_g18949</name>
</gene>
<dbReference type="Proteomes" id="UP001458880">
    <property type="component" value="Unassembled WGS sequence"/>
</dbReference>
<keyword evidence="3 6" id="KW-0831">Ubiquinone biosynthesis</keyword>